<accession>A0A7W6D302</accession>
<dbReference type="GO" id="GO:0016757">
    <property type="term" value="F:glycosyltransferase activity"/>
    <property type="evidence" value="ECO:0007669"/>
    <property type="project" value="UniProtKB-KW"/>
</dbReference>
<dbReference type="PANTHER" id="PTHR42280:SF1">
    <property type="entry name" value="CITG FAMILY PROTEIN"/>
    <property type="match status" value="1"/>
</dbReference>
<keyword evidence="2" id="KW-1185">Reference proteome</keyword>
<dbReference type="GO" id="GO:0005524">
    <property type="term" value="F:ATP binding"/>
    <property type="evidence" value="ECO:0007669"/>
    <property type="project" value="InterPro"/>
</dbReference>
<keyword evidence="1" id="KW-0808">Transferase</keyword>
<dbReference type="AlphaFoldDB" id="A0A7W6D302"/>
<dbReference type="RefSeq" id="WP_246397931.1">
    <property type="nucleotide sequence ID" value="NZ_JACIDR010000001.1"/>
</dbReference>
<comment type="caution">
    <text evidence="1">The sequence shown here is derived from an EMBL/GenBank/DDBJ whole genome shotgun (WGS) entry which is preliminary data.</text>
</comment>
<dbReference type="GO" id="GO:0046917">
    <property type="term" value="F:triphosphoribosyl-dephospho-CoA synthase activity"/>
    <property type="evidence" value="ECO:0007669"/>
    <property type="project" value="UniProtKB-EC"/>
</dbReference>
<dbReference type="EMBL" id="JACIDR010000001">
    <property type="protein sequence ID" value="MBB3972223.1"/>
    <property type="molecule type" value="Genomic_DNA"/>
</dbReference>
<dbReference type="InterPro" id="IPR002736">
    <property type="entry name" value="CitG"/>
</dbReference>
<sequence length="282" mass="29946">MPPESSWDMAAVAAAFRDACRAELAALKPGNVHNFREGHGMTAATFERAAEVAAVRLVAGRTVGERIEGAVRASLAAVGCNANLGIVLLCAPLAHAAFERGPGEPLRPALARVLERLTVEDAEAAYRAIAAANPGGLGRADEHDVAEPPTITLREAMAAAASRDRIALQYVNDFEDVFAAAAAYQARRSGREAVEDVYLGLLSLFPDSHVVRKFGAEVAETLRREAAAFAESLDFREDRERALDAFDLHLKAKGLNPGTTADLTVAALFTARLEAPPPEPRG</sequence>
<name>A0A7W6D302_9HYPH</name>
<gene>
    <name evidence="1" type="ORF">GGR24_000856</name>
</gene>
<dbReference type="Pfam" id="PF01874">
    <property type="entry name" value="CitG"/>
    <property type="match status" value="1"/>
</dbReference>
<dbReference type="Gene3D" id="1.10.4200.10">
    <property type="entry name" value="Triphosphoribosyl-dephospho-CoA protein"/>
    <property type="match status" value="1"/>
</dbReference>
<evidence type="ECO:0000313" key="1">
    <source>
        <dbReference type="EMBL" id="MBB3972223.1"/>
    </source>
</evidence>
<evidence type="ECO:0000313" key="2">
    <source>
        <dbReference type="Proteomes" id="UP000528964"/>
    </source>
</evidence>
<organism evidence="1 2">
    <name type="scientific">Hansschlegelia beijingensis</name>
    <dbReference type="NCBI Taxonomy" id="1133344"/>
    <lineage>
        <taxon>Bacteria</taxon>
        <taxon>Pseudomonadati</taxon>
        <taxon>Pseudomonadota</taxon>
        <taxon>Alphaproteobacteria</taxon>
        <taxon>Hyphomicrobiales</taxon>
        <taxon>Methylopilaceae</taxon>
        <taxon>Hansschlegelia</taxon>
    </lineage>
</organism>
<protein>
    <submittedName>
        <fullName evidence="1">Triphosphoribosyl-dephospho-CoA synthase</fullName>
        <ecNumber evidence="1">2.4.2.52</ecNumber>
    </submittedName>
</protein>
<dbReference type="Proteomes" id="UP000528964">
    <property type="component" value="Unassembled WGS sequence"/>
</dbReference>
<keyword evidence="1" id="KW-0328">Glycosyltransferase</keyword>
<reference evidence="1 2" key="1">
    <citation type="submission" date="2020-08" db="EMBL/GenBank/DDBJ databases">
        <title>Genomic Encyclopedia of Type Strains, Phase IV (KMG-IV): sequencing the most valuable type-strain genomes for metagenomic binning, comparative biology and taxonomic classification.</title>
        <authorList>
            <person name="Goeker M."/>
        </authorList>
    </citation>
    <scope>NUCLEOTIDE SEQUENCE [LARGE SCALE GENOMIC DNA]</scope>
    <source>
        <strain evidence="1 2">DSM 25481</strain>
    </source>
</reference>
<proteinExistence type="predicted"/>
<dbReference type="EC" id="2.4.2.52" evidence="1"/>
<dbReference type="PANTHER" id="PTHR42280">
    <property type="entry name" value="CITG FAMILY PROTEIN"/>
    <property type="match status" value="1"/>
</dbReference>